<sequence length="139" mass="15851">HMCPVRAICAWLVVSGIKQGYIFRKMRKGDRIAEANEPMTSKQFLELFQNNLIDIGINPSPYGTHSFRRGGCQYLHIEQRWPLRRICAWGGWSTEFSSLTIVKYLISSNDNDEARADFFDPQCCPTVKCPQCGRSCPCA</sequence>
<dbReference type="EMBL" id="MU266514">
    <property type="protein sequence ID" value="KAH7921720.1"/>
    <property type="molecule type" value="Genomic_DNA"/>
</dbReference>
<keyword evidence="2" id="KW-1185">Reference proteome</keyword>
<comment type="caution">
    <text evidence="1">The sequence shown here is derived from an EMBL/GenBank/DDBJ whole genome shotgun (WGS) entry which is preliminary data.</text>
</comment>
<accession>A0ACB8B7E3</accession>
<name>A0ACB8B7E3_9AGAM</name>
<organism evidence="1 2">
    <name type="scientific">Leucogyrophana mollusca</name>
    <dbReference type="NCBI Taxonomy" id="85980"/>
    <lineage>
        <taxon>Eukaryota</taxon>
        <taxon>Fungi</taxon>
        <taxon>Dikarya</taxon>
        <taxon>Basidiomycota</taxon>
        <taxon>Agaricomycotina</taxon>
        <taxon>Agaricomycetes</taxon>
        <taxon>Agaricomycetidae</taxon>
        <taxon>Boletales</taxon>
        <taxon>Boletales incertae sedis</taxon>
        <taxon>Leucogyrophana</taxon>
    </lineage>
</organism>
<dbReference type="Proteomes" id="UP000790709">
    <property type="component" value="Unassembled WGS sequence"/>
</dbReference>
<evidence type="ECO:0000313" key="1">
    <source>
        <dbReference type="EMBL" id="KAH7921720.1"/>
    </source>
</evidence>
<proteinExistence type="predicted"/>
<reference evidence="1" key="1">
    <citation type="journal article" date="2021" name="New Phytol.">
        <title>Evolutionary innovations through gain and loss of genes in the ectomycorrhizal Boletales.</title>
        <authorList>
            <person name="Wu G."/>
            <person name="Miyauchi S."/>
            <person name="Morin E."/>
            <person name="Kuo A."/>
            <person name="Drula E."/>
            <person name="Varga T."/>
            <person name="Kohler A."/>
            <person name="Feng B."/>
            <person name="Cao Y."/>
            <person name="Lipzen A."/>
            <person name="Daum C."/>
            <person name="Hundley H."/>
            <person name="Pangilinan J."/>
            <person name="Johnson J."/>
            <person name="Barry K."/>
            <person name="LaButti K."/>
            <person name="Ng V."/>
            <person name="Ahrendt S."/>
            <person name="Min B."/>
            <person name="Choi I.G."/>
            <person name="Park H."/>
            <person name="Plett J.M."/>
            <person name="Magnuson J."/>
            <person name="Spatafora J.W."/>
            <person name="Nagy L.G."/>
            <person name="Henrissat B."/>
            <person name="Grigoriev I.V."/>
            <person name="Yang Z.L."/>
            <person name="Xu J."/>
            <person name="Martin F.M."/>
        </authorList>
    </citation>
    <scope>NUCLEOTIDE SEQUENCE</scope>
    <source>
        <strain evidence="1">KUC20120723A-06</strain>
    </source>
</reference>
<evidence type="ECO:0000313" key="2">
    <source>
        <dbReference type="Proteomes" id="UP000790709"/>
    </source>
</evidence>
<feature type="non-terminal residue" evidence="1">
    <location>
        <position position="1"/>
    </location>
</feature>
<gene>
    <name evidence="1" type="ORF">BV22DRAFT_1018807</name>
</gene>
<protein>
    <submittedName>
        <fullName evidence="1">Uncharacterized protein</fullName>
    </submittedName>
</protein>